<dbReference type="PANTHER" id="PTHR31639">
    <property type="entry name" value="F-BOX PROTEIN-LIKE"/>
    <property type="match status" value="1"/>
</dbReference>
<dbReference type="AlphaFoldDB" id="A0A9Q1QIN7"/>
<reference evidence="2" key="1">
    <citation type="submission" date="2022-04" db="EMBL/GenBank/DDBJ databases">
        <title>Carnegiea gigantea Genome sequencing and assembly v2.</title>
        <authorList>
            <person name="Copetti D."/>
            <person name="Sanderson M.J."/>
            <person name="Burquez A."/>
            <person name="Wojciechowski M.F."/>
        </authorList>
    </citation>
    <scope>NUCLEOTIDE SEQUENCE</scope>
    <source>
        <strain evidence="2">SGP5-SGP5p</strain>
        <tissue evidence="2">Aerial part</tissue>
    </source>
</reference>
<dbReference type="OrthoDB" id="1274461at2759"/>
<organism evidence="2 3">
    <name type="scientific">Carnegiea gigantea</name>
    <dbReference type="NCBI Taxonomy" id="171969"/>
    <lineage>
        <taxon>Eukaryota</taxon>
        <taxon>Viridiplantae</taxon>
        <taxon>Streptophyta</taxon>
        <taxon>Embryophyta</taxon>
        <taxon>Tracheophyta</taxon>
        <taxon>Spermatophyta</taxon>
        <taxon>Magnoliopsida</taxon>
        <taxon>eudicotyledons</taxon>
        <taxon>Gunneridae</taxon>
        <taxon>Pentapetalae</taxon>
        <taxon>Caryophyllales</taxon>
        <taxon>Cactineae</taxon>
        <taxon>Cactaceae</taxon>
        <taxon>Cactoideae</taxon>
        <taxon>Echinocereeae</taxon>
        <taxon>Carnegiea</taxon>
    </lineage>
</organism>
<protein>
    <recommendedName>
        <fullName evidence="1">F-box/LRR-repeat protein 15/At3g58940/PEG3-like LRR domain-containing protein</fullName>
    </recommendedName>
</protein>
<dbReference type="InterPro" id="IPR055411">
    <property type="entry name" value="LRR_FXL15/At3g58940/PEG3-like"/>
</dbReference>
<evidence type="ECO:0000313" key="2">
    <source>
        <dbReference type="EMBL" id="KAJ8444028.1"/>
    </source>
</evidence>
<proteinExistence type="predicted"/>
<gene>
    <name evidence="2" type="ORF">Cgig2_020874</name>
</gene>
<sequence>MDEFLCGIGQVRSCLNIEELEISLSPYQSSPDKEELDNLQHGETDSAELQHFDNDPEHAFKHLHSICISSIGLITVELKLVSYLLAFSPSLMRLSFTCKSCLKATAKSLLYIQMLQFKKASPKAEILVFDYKFAKTVLANDDYNAYKWSSIISNILLLHEGSIIEFSLTIPCSISSLYPDISPGISLVSSKGVKTLSIMNEDEPLITLPSQLFFCARLEDLTLLYYGSSSLFYGNLLSLDLCDVLFEDVTFRDFMACCPVLETLRVTGCHIRDPINLTFIGAYECISFKNAPSLLSLLVYLVVDLKIIEGAVDMIKFLVGSCKLQRLCLFSEACEVLANSGISTILPTTFKQLKILKLSIAEDHMDGFLCGFGIVRSCLNIEELEIRLCMYQRSPSKEELNNFEHGETDSLELEHFDNDPECAFNHLCKIYIRRMGLVSVELKLICLLSLHCSCDCYSLANLT</sequence>
<dbReference type="PANTHER" id="PTHR31639:SF237">
    <property type="entry name" value="F-BOX DOMAIN-CONTAINING PROTEIN"/>
    <property type="match status" value="1"/>
</dbReference>
<evidence type="ECO:0000259" key="1">
    <source>
        <dbReference type="Pfam" id="PF24758"/>
    </source>
</evidence>
<accession>A0A9Q1QIN7</accession>
<feature type="domain" description="F-box/LRR-repeat protein 15/At3g58940/PEG3-like LRR" evidence="1">
    <location>
        <begin position="187"/>
        <end position="270"/>
    </location>
</feature>
<name>A0A9Q1QIN7_9CARY</name>
<comment type="caution">
    <text evidence="2">The sequence shown here is derived from an EMBL/GenBank/DDBJ whole genome shotgun (WGS) entry which is preliminary data.</text>
</comment>
<dbReference type="SUPFAM" id="SSF52047">
    <property type="entry name" value="RNI-like"/>
    <property type="match status" value="1"/>
</dbReference>
<dbReference type="Proteomes" id="UP001153076">
    <property type="component" value="Unassembled WGS sequence"/>
</dbReference>
<evidence type="ECO:0000313" key="3">
    <source>
        <dbReference type="Proteomes" id="UP001153076"/>
    </source>
</evidence>
<keyword evidence="3" id="KW-1185">Reference proteome</keyword>
<dbReference type="Pfam" id="PF24758">
    <property type="entry name" value="LRR_At5g56370"/>
    <property type="match status" value="1"/>
</dbReference>
<dbReference type="EMBL" id="JAKOGI010000109">
    <property type="protein sequence ID" value="KAJ8444028.1"/>
    <property type="molecule type" value="Genomic_DNA"/>
</dbReference>